<dbReference type="GO" id="GO:0004400">
    <property type="term" value="F:histidinol-phosphate transaminase activity"/>
    <property type="evidence" value="ECO:0007669"/>
    <property type="project" value="UniProtKB-UniRule"/>
</dbReference>
<dbReference type="InterPro" id="IPR015422">
    <property type="entry name" value="PyrdxlP-dep_Trfase_small"/>
</dbReference>
<dbReference type="UniPathway" id="UPA00031">
    <property type="reaction ID" value="UER00012"/>
</dbReference>
<evidence type="ECO:0000256" key="2">
    <source>
        <dbReference type="ARBA" id="ARBA00005011"/>
    </source>
</evidence>
<keyword evidence="7 9" id="KW-0663">Pyridoxal phosphate</keyword>
<proteinExistence type="inferred from homology"/>
<accession>A0A4U1BHX6</accession>
<comment type="catalytic activity">
    <reaction evidence="8 9">
        <text>L-histidinol phosphate + 2-oxoglutarate = 3-(imidazol-4-yl)-2-oxopropyl phosphate + L-glutamate</text>
        <dbReference type="Rhea" id="RHEA:23744"/>
        <dbReference type="ChEBI" id="CHEBI:16810"/>
        <dbReference type="ChEBI" id="CHEBI:29985"/>
        <dbReference type="ChEBI" id="CHEBI:57766"/>
        <dbReference type="ChEBI" id="CHEBI:57980"/>
        <dbReference type="EC" id="2.6.1.9"/>
    </reaction>
</comment>
<dbReference type="InterPro" id="IPR050106">
    <property type="entry name" value="HistidinolP_aminotransfase"/>
</dbReference>
<dbReference type="Gene3D" id="3.40.640.10">
    <property type="entry name" value="Type I PLP-dependent aspartate aminotransferase-like (Major domain)"/>
    <property type="match status" value="1"/>
</dbReference>
<keyword evidence="6 9" id="KW-0808">Transferase</keyword>
<dbReference type="InterPro" id="IPR005861">
    <property type="entry name" value="HisP_aminotrans"/>
</dbReference>
<evidence type="ECO:0000256" key="7">
    <source>
        <dbReference type="ARBA" id="ARBA00022898"/>
    </source>
</evidence>
<evidence type="ECO:0000313" key="11">
    <source>
        <dbReference type="EMBL" id="TKB50684.1"/>
    </source>
</evidence>
<gene>
    <name evidence="9" type="primary">hisC</name>
    <name evidence="11" type="ORF">FCL40_04330</name>
</gene>
<evidence type="ECO:0000259" key="10">
    <source>
        <dbReference type="Pfam" id="PF00155"/>
    </source>
</evidence>
<dbReference type="Pfam" id="PF00155">
    <property type="entry name" value="Aminotran_1_2"/>
    <property type="match status" value="1"/>
</dbReference>
<dbReference type="InterPro" id="IPR004839">
    <property type="entry name" value="Aminotransferase_I/II_large"/>
</dbReference>
<dbReference type="OrthoDB" id="9813612at2"/>
<dbReference type="InterPro" id="IPR015424">
    <property type="entry name" value="PyrdxlP-dep_Trfase"/>
</dbReference>
<dbReference type="EMBL" id="SWCI01000002">
    <property type="protein sequence ID" value="TKB50684.1"/>
    <property type="molecule type" value="Genomic_DNA"/>
</dbReference>
<evidence type="ECO:0000313" key="12">
    <source>
        <dbReference type="Proteomes" id="UP000305674"/>
    </source>
</evidence>
<feature type="domain" description="Aminotransferase class I/classII large" evidence="10">
    <location>
        <begin position="19"/>
        <end position="334"/>
    </location>
</feature>
<dbReference type="PROSITE" id="PS00599">
    <property type="entry name" value="AA_TRANSFER_CLASS_2"/>
    <property type="match status" value="1"/>
</dbReference>
<dbReference type="Gene3D" id="3.90.1150.10">
    <property type="entry name" value="Aspartate Aminotransferase, domain 1"/>
    <property type="match status" value="1"/>
</dbReference>
<sequence>MPYQPGKPMEELERELGITDVVKLASNENPLGLSPLARAAIDKAAPELARYPDANGFYLKQKLSGLLGCGSDQITLGNGSNEVLEILFRTFVGAEDEVIFDAHAFIVYQLLTQSCGATAVKTPAKEWGHDLEAMLNAISKRTKLICIANPNNPTGTFLTADELEAFMARVPQRVLVVLDEAYYEYLTPEQRPPSLQWLADYPNLCVSRTFSKAYGLAGLRVGYLVASAAMTDLLNRVREPFNNNALALAAAEAVLDDHDYLARGIELNRREMARMEAYFTDRGIPYIPSVANFITIEVGQAAALYEALLKKGVIVRPIAGYGMPSHLRVSIGLEFENSRFMQALDDVMR</sequence>
<comment type="pathway">
    <text evidence="2 9">Amino-acid biosynthesis; L-histidine biosynthesis; L-histidine from 5-phospho-alpha-D-ribose 1-diphosphate: step 7/9.</text>
</comment>
<evidence type="ECO:0000256" key="8">
    <source>
        <dbReference type="ARBA" id="ARBA00047481"/>
    </source>
</evidence>
<keyword evidence="9" id="KW-0028">Amino-acid biosynthesis</keyword>
<keyword evidence="12" id="KW-1185">Reference proteome</keyword>
<dbReference type="PANTHER" id="PTHR43643">
    <property type="entry name" value="HISTIDINOL-PHOSPHATE AMINOTRANSFERASE 2"/>
    <property type="match status" value="1"/>
</dbReference>
<evidence type="ECO:0000256" key="9">
    <source>
        <dbReference type="HAMAP-Rule" id="MF_01023"/>
    </source>
</evidence>
<name>A0A4U1BHX6_9GAMM</name>
<dbReference type="NCBIfam" id="TIGR01141">
    <property type="entry name" value="hisC"/>
    <property type="match status" value="1"/>
</dbReference>
<comment type="similarity">
    <text evidence="3 9">Belongs to the class-II pyridoxal-phosphate-dependent aminotransferase family. Histidinol-phosphate aminotransferase subfamily.</text>
</comment>
<dbReference type="EC" id="2.6.1.9" evidence="9"/>
<evidence type="ECO:0000256" key="1">
    <source>
        <dbReference type="ARBA" id="ARBA00001933"/>
    </source>
</evidence>
<dbReference type="CDD" id="cd00609">
    <property type="entry name" value="AAT_like"/>
    <property type="match status" value="1"/>
</dbReference>
<dbReference type="PANTHER" id="PTHR43643:SF3">
    <property type="entry name" value="HISTIDINOL-PHOSPHATE AMINOTRANSFERASE"/>
    <property type="match status" value="1"/>
</dbReference>
<dbReference type="HAMAP" id="MF_01023">
    <property type="entry name" value="HisC_aminotrans_2"/>
    <property type="match status" value="1"/>
</dbReference>
<keyword evidence="9" id="KW-0368">Histidine biosynthesis</keyword>
<dbReference type="GO" id="GO:0030170">
    <property type="term" value="F:pyridoxal phosphate binding"/>
    <property type="evidence" value="ECO:0007669"/>
    <property type="project" value="InterPro"/>
</dbReference>
<keyword evidence="5 9" id="KW-0032">Aminotransferase</keyword>
<evidence type="ECO:0000256" key="6">
    <source>
        <dbReference type="ARBA" id="ARBA00022679"/>
    </source>
</evidence>
<protein>
    <recommendedName>
        <fullName evidence="9">Histidinol-phosphate aminotransferase</fullName>
        <ecNumber evidence="9">2.6.1.9</ecNumber>
    </recommendedName>
    <alternativeName>
        <fullName evidence="9">Imidazole acetol-phosphate transaminase</fullName>
    </alternativeName>
</protein>
<dbReference type="SUPFAM" id="SSF53383">
    <property type="entry name" value="PLP-dependent transferases"/>
    <property type="match status" value="1"/>
</dbReference>
<evidence type="ECO:0000256" key="5">
    <source>
        <dbReference type="ARBA" id="ARBA00022576"/>
    </source>
</evidence>
<dbReference type="InterPro" id="IPR015421">
    <property type="entry name" value="PyrdxlP-dep_Trfase_major"/>
</dbReference>
<reference evidence="11 12" key="1">
    <citation type="submission" date="2019-04" db="EMBL/GenBank/DDBJ databases">
        <authorList>
            <person name="Hwang J.C."/>
        </authorList>
    </citation>
    <scope>NUCLEOTIDE SEQUENCE [LARGE SCALE GENOMIC DNA]</scope>
    <source>
        <strain evidence="11 12">IMCC35001</strain>
    </source>
</reference>
<comment type="subunit">
    <text evidence="4 9">Homodimer.</text>
</comment>
<dbReference type="Proteomes" id="UP000305674">
    <property type="component" value="Unassembled WGS sequence"/>
</dbReference>
<feature type="modified residue" description="N6-(pyridoxal phosphate)lysine" evidence="9">
    <location>
        <position position="212"/>
    </location>
</feature>
<comment type="cofactor">
    <cofactor evidence="1 9">
        <name>pyridoxal 5'-phosphate</name>
        <dbReference type="ChEBI" id="CHEBI:597326"/>
    </cofactor>
</comment>
<evidence type="ECO:0000256" key="3">
    <source>
        <dbReference type="ARBA" id="ARBA00007970"/>
    </source>
</evidence>
<evidence type="ECO:0000256" key="4">
    <source>
        <dbReference type="ARBA" id="ARBA00011738"/>
    </source>
</evidence>
<dbReference type="GO" id="GO:0000105">
    <property type="term" value="P:L-histidine biosynthetic process"/>
    <property type="evidence" value="ECO:0007669"/>
    <property type="project" value="UniProtKB-UniRule"/>
</dbReference>
<comment type="caution">
    <text evidence="11">The sequence shown here is derived from an EMBL/GenBank/DDBJ whole genome shotgun (WGS) entry which is preliminary data.</text>
</comment>
<dbReference type="InterPro" id="IPR001917">
    <property type="entry name" value="Aminotrans_II_pyridoxalP_BS"/>
</dbReference>
<dbReference type="AlphaFoldDB" id="A0A4U1BHX6"/>
<organism evidence="11 12">
    <name type="scientific">Ferrimonas sediminicola</name>
    <dbReference type="NCBI Taxonomy" id="2569538"/>
    <lineage>
        <taxon>Bacteria</taxon>
        <taxon>Pseudomonadati</taxon>
        <taxon>Pseudomonadota</taxon>
        <taxon>Gammaproteobacteria</taxon>
        <taxon>Alteromonadales</taxon>
        <taxon>Ferrimonadaceae</taxon>
        <taxon>Ferrimonas</taxon>
    </lineage>
</organism>